<gene>
    <name evidence="2" type="ORF">FKV25_14585</name>
</gene>
<evidence type="ECO:0000313" key="3">
    <source>
        <dbReference type="Proteomes" id="UP000318212"/>
    </source>
</evidence>
<keyword evidence="1" id="KW-0812">Transmembrane</keyword>
<name>A0A507ZTQ3_9GAMM</name>
<feature type="transmembrane region" description="Helical" evidence="1">
    <location>
        <begin position="48"/>
        <end position="66"/>
    </location>
</feature>
<keyword evidence="1" id="KW-1133">Transmembrane helix</keyword>
<dbReference type="AlphaFoldDB" id="A0A507ZTQ3"/>
<evidence type="ECO:0000313" key="2">
    <source>
        <dbReference type="EMBL" id="TQD40317.1"/>
    </source>
</evidence>
<keyword evidence="1" id="KW-0472">Membrane</keyword>
<protein>
    <submittedName>
        <fullName evidence="2">Uncharacterized protein</fullName>
    </submittedName>
</protein>
<evidence type="ECO:0000256" key="1">
    <source>
        <dbReference type="SAM" id="Phobius"/>
    </source>
</evidence>
<dbReference type="OrthoDB" id="6025934at2"/>
<dbReference type="EMBL" id="VICE01000141">
    <property type="protein sequence ID" value="TQD40317.1"/>
    <property type="molecule type" value="Genomic_DNA"/>
</dbReference>
<dbReference type="Proteomes" id="UP000318212">
    <property type="component" value="Unassembled WGS sequence"/>
</dbReference>
<comment type="caution">
    <text evidence="2">The sequence shown here is derived from an EMBL/GenBank/DDBJ whole genome shotgun (WGS) entry which is preliminary data.</text>
</comment>
<reference evidence="2 3" key="1">
    <citation type="submission" date="2019-06" db="EMBL/GenBank/DDBJ databases">
        <title>Lysobacter alkalisoli sp. nov. isolated from saline soil.</title>
        <authorList>
            <person name="Sun J.-Q."/>
            <person name="Xu L."/>
        </authorList>
    </citation>
    <scope>NUCLEOTIDE SEQUENCE [LARGE SCALE GENOMIC DNA]</scope>
    <source>
        <strain evidence="2 3">JCM 31130</strain>
    </source>
</reference>
<sequence>MDRRMGLVFGSVQRLGVFPLLVALYLQFRDWTWGDWTSAFDVNLVEGILVFAMFVLYGTGWLLIGLRTRMDTYASVLRESMEGDTGRS</sequence>
<organism evidence="2 3">
    <name type="scientific">Marilutibacter aestuarii</name>
    <dbReference type="NCBI Taxonomy" id="1706195"/>
    <lineage>
        <taxon>Bacteria</taxon>
        <taxon>Pseudomonadati</taxon>
        <taxon>Pseudomonadota</taxon>
        <taxon>Gammaproteobacteria</taxon>
        <taxon>Lysobacterales</taxon>
        <taxon>Lysobacteraceae</taxon>
        <taxon>Marilutibacter</taxon>
    </lineage>
</organism>
<feature type="transmembrane region" description="Helical" evidence="1">
    <location>
        <begin position="7"/>
        <end position="28"/>
    </location>
</feature>
<keyword evidence="3" id="KW-1185">Reference proteome</keyword>
<proteinExistence type="predicted"/>
<accession>A0A507ZTQ3</accession>